<proteinExistence type="predicted"/>
<dbReference type="Proteomes" id="UP000094172">
    <property type="component" value="Unassembled WGS sequence"/>
</dbReference>
<keyword evidence="1" id="KW-0732">Signal</keyword>
<protein>
    <recommendedName>
        <fullName evidence="4">Lipoprotein</fullName>
    </recommendedName>
</protein>
<accession>A0A1E3VUG8</accession>
<gene>
    <name evidence="2" type="ORF">AUC70_12925</name>
</gene>
<feature type="signal peptide" evidence="1">
    <location>
        <begin position="1"/>
        <end position="26"/>
    </location>
</feature>
<dbReference type="PROSITE" id="PS51257">
    <property type="entry name" value="PROKAR_LIPOPROTEIN"/>
    <property type="match status" value="1"/>
</dbReference>
<dbReference type="AlphaFoldDB" id="A0A1E3VUG8"/>
<keyword evidence="3" id="KW-1185">Reference proteome</keyword>
<dbReference type="EMBL" id="LPWE01000002">
    <property type="protein sequence ID" value="ODR97167.1"/>
    <property type="molecule type" value="Genomic_DNA"/>
</dbReference>
<name>A0A1E3VUG8_9HYPH</name>
<evidence type="ECO:0000313" key="2">
    <source>
        <dbReference type="EMBL" id="ODR97167.1"/>
    </source>
</evidence>
<organism evidence="2 3">
    <name type="scientific">Methyloceanibacter stevinii</name>
    <dbReference type="NCBI Taxonomy" id="1774970"/>
    <lineage>
        <taxon>Bacteria</taxon>
        <taxon>Pseudomonadati</taxon>
        <taxon>Pseudomonadota</taxon>
        <taxon>Alphaproteobacteria</taxon>
        <taxon>Hyphomicrobiales</taxon>
        <taxon>Hyphomicrobiaceae</taxon>
        <taxon>Methyloceanibacter</taxon>
    </lineage>
</organism>
<evidence type="ECO:0000313" key="3">
    <source>
        <dbReference type="Proteomes" id="UP000094172"/>
    </source>
</evidence>
<evidence type="ECO:0000256" key="1">
    <source>
        <dbReference type="SAM" id="SignalP"/>
    </source>
</evidence>
<sequence>MYVAIMKQIALFATATLVSLSVAGCAVEVPMSAFQLGPLSAEQDAAAKPQQNPNAEPPR</sequence>
<comment type="caution">
    <text evidence="2">The sequence shown here is derived from an EMBL/GenBank/DDBJ whole genome shotgun (WGS) entry which is preliminary data.</text>
</comment>
<feature type="chain" id="PRO_5009138644" description="Lipoprotein" evidence="1">
    <location>
        <begin position="27"/>
        <end position="59"/>
    </location>
</feature>
<evidence type="ECO:0008006" key="4">
    <source>
        <dbReference type="Google" id="ProtNLM"/>
    </source>
</evidence>
<reference evidence="2 3" key="1">
    <citation type="journal article" date="2016" name="Environ. Microbiol.">
        <title>New Methyloceanibacter diversity from North Sea sediments includes methanotroph containing solely the soluble methane monooxygenase.</title>
        <authorList>
            <person name="Vekeman B."/>
            <person name="Kerckhof F.M."/>
            <person name="Cremers G."/>
            <person name="de Vos P."/>
            <person name="Vandamme P."/>
            <person name="Boon N."/>
            <person name="Op den Camp H.J."/>
            <person name="Heylen K."/>
        </authorList>
    </citation>
    <scope>NUCLEOTIDE SEQUENCE [LARGE SCALE GENOMIC DNA]</scope>
    <source>
        <strain evidence="2 3">R-67176</strain>
    </source>
</reference>